<dbReference type="Gene3D" id="3.40.50.1980">
    <property type="entry name" value="Nitrogenase molybdenum iron protein domain"/>
    <property type="match status" value="2"/>
</dbReference>
<dbReference type="RefSeq" id="WP_186948859.1">
    <property type="nucleotide sequence ID" value="NZ_JACOGF010000010.1"/>
</dbReference>
<evidence type="ECO:0000313" key="2">
    <source>
        <dbReference type="EMBL" id="MBC3919602.1"/>
    </source>
</evidence>
<comment type="caution">
    <text evidence="2">The sequence shown here is derived from an EMBL/GenBank/DDBJ whole genome shotgun (WGS) entry which is preliminary data.</text>
</comment>
<gene>
    <name evidence="2" type="ORF">H8L32_19095</name>
</gene>
<reference evidence="2 3" key="1">
    <citation type="submission" date="2020-08" db="EMBL/GenBank/DDBJ databases">
        <title>Novel species isolated from subtropical streams in China.</title>
        <authorList>
            <person name="Lu H."/>
        </authorList>
    </citation>
    <scope>NUCLEOTIDE SEQUENCE [LARGE SCALE GENOMIC DNA]</scope>
    <source>
        <strain evidence="2 3">CY18W</strain>
    </source>
</reference>
<dbReference type="PANTHER" id="PTHR30535:SF34">
    <property type="entry name" value="MOLYBDATE-BINDING PROTEIN MOLA"/>
    <property type="match status" value="1"/>
</dbReference>
<dbReference type="InterPro" id="IPR002491">
    <property type="entry name" value="ABC_transptr_periplasmic_BD"/>
</dbReference>
<keyword evidence="3" id="KW-1185">Reference proteome</keyword>
<dbReference type="InterPro" id="IPR050902">
    <property type="entry name" value="ABC_Transporter_SBP"/>
</dbReference>
<evidence type="ECO:0000259" key="1">
    <source>
        <dbReference type="PROSITE" id="PS50983"/>
    </source>
</evidence>
<dbReference type="Pfam" id="PF01497">
    <property type="entry name" value="Peripla_BP_2"/>
    <property type="match status" value="1"/>
</dbReference>
<accession>A0ABR6ZUP4</accession>
<name>A0ABR6ZUP4_9BURK</name>
<feature type="domain" description="Fe/B12 periplasmic-binding" evidence="1">
    <location>
        <begin position="9"/>
        <end position="264"/>
    </location>
</feature>
<protein>
    <submittedName>
        <fullName evidence="2">ABC transporter substrate-binding protein</fullName>
    </submittedName>
</protein>
<dbReference type="PANTHER" id="PTHR30535">
    <property type="entry name" value="VITAMIN B12-BINDING PROTEIN"/>
    <property type="match status" value="1"/>
</dbReference>
<sequence length="270" mass="29679">MNSASMYQRIACLSTEAVEVLYALGAEDCVAGISGYTTRPARARDEKPKVSGFSSAQIERILAVKPDLVIAYSNMQSEISRELISAGIEVHAFNQRDVAGILHMIKVLANLVGKQQQGTALIAELQAQIDIVKQQTGLWTRRPRVYFEEWNEPLMSGIGWVSELIQIAGGEDVFADLAVFHSAKQRIIADPAEVVRRAPDIIIGSWCGKKFRPDSVVAREGWDHIPAVRYGRVLEIKSADILSPGPSAIQHGLVQLHILIAEWQAAQNSN</sequence>
<dbReference type="SUPFAM" id="SSF53807">
    <property type="entry name" value="Helical backbone' metal receptor"/>
    <property type="match status" value="1"/>
</dbReference>
<dbReference type="Proteomes" id="UP000650424">
    <property type="component" value="Unassembled WGS sequence"/>
</dbReference>
<organism evidence="2 3">
    <name type="scientific">Undibacterium hunanense</name>
    <dbReference type="NCBI Taxonomy" id="2762292"/>
    <lineage>
        <taxon>Bacteria</taxon>
        <taxon>Pseudomonadati</taxon>
        <taxon>Pseudomonadota</taxon>
        <taxon>Betaproteobacteria</taxon>
        <taxon>Burkholderiales</taxon>
        <taxon>Oxalobacteraceae</taxon>
        <taxon>Undibacterium</taxon>
    </lineage>
</organism>
<evidence type="ECO:0000313" key="3">
    <source>
        <dbReference type="Proteomes" id="UP000650424"/>
    </source>
</evidence>
<dbReference type="EMBL" id="JACOGF010000010">
    <property type="protein sequence ID" value="MBC3919602.1"/>
    <property type="molecule type" value="Genomic_DNA"/>
</dbReference>
<dbReference type="PROSITE" id="PS50983">
    <property type="entry name" value="FE_B12_PBP"/>
    <property type="match status" value="1"/>
</dbReference>
<proteinExistence type="predicted"/>